<feature type="region of interest" description="Disordered" evidence="1">
    <location>
        <begin position="146"/>
        <end position="166"/>
    </location>
</feature>
<dbReference type="AlphaFoldDB" id="Q2R248"/>
<evidence type="ECO:0000313" key="2">
    <source>
        <dbReference type="EMBL" id="ABA94492.1"/>
    </source>
</evidence>
<dbReference type="InterPro" id="IPR021109">
    <property type="entry name" value="Peptidase_aspartic_dom_sf"/>
</dbReference>
<gene>
    <name evidence="2" type="ordered locus">LOC_Os11g37020</name>
</gene>
<reference evidence="2" key="2">
    <citation type="submission" date="2005-04" db="EMBL/GenBank/DDBJ databases">
        <authorList>
            <person name="Buell C.R."/>
            <person name="Wing R.A."/>
            <person name="McCombie W.A."/>
            <person name="Ouyang S."/>
        </authorList>
    </citation>
    <scope>NUCLEOTIDE SEQUENCE</scope>
</reference>
<dbReference type="Gene3D" id="2.40.70.10">
    <property type="entry name" value="Acid Proteases"/>
    <property type="match status" value="1"/>
</dbReference>
<protein>
    <submittedName>
        <fullName evidence="2">Retrotransposon protein, putative, unclassified</fullName>
    </submittedName>
</protein>
<feature type="region of interest" description="Disordered" evidence="1">
    <location>
        <begin position="50"/>
        <end position="84"/>
    </location>
</feature>
<proteinExistence type="predicted"/>
<name>Q2R248_ORYSJ</name>
<dbReference type="Pfam" id="PF08284">
    <property type="entry name" value="RVP_2"/>
    <property type="match status" value="1"/>
</dbReference>
<evidence type="ECO:0000256" key="1">
    <source>
        <dbReference type="SAM" id="MobiDB-lite"/>
    </source>
</evidence>
<organism evidence="2">
    <name type="scientific">Oryza sativa subsp. japonica</name>
    <name type="common">Rice</name>
    <dbReference type="NCBI Taxonomy" id="39947"/>
    <lineage>
        <taxon>Eukaryota</taxon>
        <taxon>Viridiplantae</taxon>
        <taxon>Streptophyta</taxon>
        <taxon>Embryophyta</taxon>
        <taxon>Tracheophyta</taxon>
        <taxon>Spermatophyta</taxon>
        <taxon>Magnoliopsida</taxon>
        <taxon>Liliopsida</taxon>
        <taxon>Poales</taxon>
        <taxon>Poaceae</taxon>
        <taxon>BOP clade</taxon>
        <taxon>Oryzoideae</taxon>
        <taxon>Oryzeae</taxon>
        <taxon>Oryzinae</taxon>
        <taxon>Oryza</taxon>
        <taxon>Oryza sativa</taxon>
    </lineage>
</organism>
<reference evidence="2" key="3">
    <citation type="submission" date="2006-01" db="EMBL/GenBank/DDBJ databases">
        <authorList>
            <person name="Buell R."/>
        </authorList>
    </citation>
    <scope>NUCLEOTIDE SEQUENCE</scope>
</reference>
<dbReference type="EMBL" id="DP000010">
    <property type="protein sequence ID" value="ABA94492.1"/>
    <property type="molecule type" value="Genomic_DNA"/>
</dbReference>
<accession>Q2R248</accession>
<dbReference type="CDD" id="cd00303">
    <property type="entry name" value="retropepsin_like"/>
    <property type="match status" value="1"/>
</dbReference>
<dbReference type="SUPFAM" id="SSF50630">
    <property type="entry name" value="Acid proteases"/>
    <property type="match status" value="1"/>
</dbReference>
<sequence>MADALSGISLLASKSDLADLSRSVVVATSSITSLEQLAASSSVKSSGAPWLGGSGILGPQPPAPHQPRTSGAPHDSSAPTTGGGVPHFYKLEFPKFDGKDDPLNWLNHCEQFFFRTENRRWRSGADGNLPSHRNSCAVTNMHACSTSSTTTWRPPPPPADDDAKPAEPRVSLSALSVVGGDNTMRLPVMIDGLRVVSLIDSGSTHNFIHTELAHHLRLRLEPVRDGLRVVVANGDRIVSPGRCHNLPLLIDGEIFRVDCFALDLCAVDIILGTEWLQLQTLGPVLWDFKNIEEHRLVALSADRDLQ</sequence>
<reference evidence="2" key="1">
    <citation type="journal article" date="2005" name="BMC Biol.">
        <title>The sequence of rice chromosomes 11 and 12, rich in disease resistance genes and recent gene duplications.</title>
        <authorList>
            <consortium name="The rice chromosomes 11 and 12 sequencing consortia"/>
        </authorList>
    </citation>
    <scope>NUCLEOTIDE SEQUENCE [LARGE SCALE GENOMIC DNA]</scope>
</reference>